<dbReference type="AlphaFoldDB" id="A0A9P5Z9L1"/>
<evidence type="ECO:0000313" key="2">
    <source>
        <dbReference type="EMBL" id="KAF9484008.1"/>
    </source>
</evidence>
<organism evidence="2 3">
    <name type="scientific">Pholiota conissans</name>
    <dbReference type="NCBI Taxonomy" id="109636"/>
    <lineage>
        <taxon>Eukaryota</taxon>
        <taxon>Fungi</taxon>
        <taxon>Dikarya</taxon>
        <taxon>Basidiomycota</taxon>
        <taxon>Agaricomycotina</taxon>
        <taxon>Agaricomycetes</taxon>
        <taxon>Agaricomycetidae</taxon>
        <taxon>Agaricales</taxon>
        <taxon>Agaricineae</taxon>
        <taxon>Strophariaceae</taxon>
        <taxon>Pholiota</taxon>
    </lineage>
</organism>
<protein>
    <submittedName>
        <fullName evidence="2">Uncharacterized protein</fullName>
    </submittedName>
</protein>
<comment type="caution">
    <text evidence="2">The sequence shown here is derived from an EMBL/GenBank/DDBJ whole genome shotgun (WGS) entry which is preliminary data.</text>
</comment>
<dbReference type="OrthoDB" id="3359404at2759"/>
<proteinExistence type="predicted"/>
<feature type="compositionally biased region" description="Low complexity" evidence="1">
    <location>
        <begin position="96"/>
        <end position="112"/>
    </location>
</feature>
<feature type="region of interest" description="Disordered" evidence="1">
    <location>
        <begin position="96"/>
        <end position="125"/>
    </location>
</feature>
<keyword evidence="3" id="KW-1185">Reference proteome</keyword>
<feature type="compositionally biased region" description="Polar residues" evidence="1">
    <location>
        <begin position="113"/>
        <end position="125"/>
    </location>
</feature>
<accession>A0A9P5Z9L1</accession>
<evidence type="ECO:0000313" key="3">
    <source>
        <dbReference type="Proteomes" id="UP000807469"/>
    </source>
</evidence>
<dbReference type="Proteomes" id="UP000807469">
    <property type="component" value="Unassembled WGS sequence"/>
</dbReference>
<dbReference type="EMBL" id="MU155148">
    <property type="protein sequence ID" value="KAF9484008.1"/>
    <property type="molecule type" value="Genomic_DNA"/>
</dbReference>
<evidence type="ECO:0000256" key="1">
    <source>
        <dbReference type="SAM" id="MobiDB-lite"/>
    </source>
</evidence>
<gene>
    <name evidence="2" type="ORF">BDN70DRAFT_873161</name>
</gene>
<name>A0A9P5Z9L1_9AGAR</name>
<reference evidence="2" key="1">
    <citation type="submission" date="2020-11" db="EMBL/GenBank/DDBJ databases">
        <authorList>
            <consortium name="DOE Joint Genome Institute"/>
            <person name="Ahrendt S."/>
            <person name="Riley R."/>
            <person name="Andreopoulos W."/>
            <person name="Labutti K."/>
            <person name="Pangilinan J."/>
            <person name="Ruiz-Duenas F.J."/>
            <person name="Barrasa J.M."/>
            <person name="Sanchez-Garcia M."/>
            <person name="Camarero S."/>
            <person name="Miyauchi S."/>
            <person name="Serrano A."/>
            <person name="Linde D."/>
            <person name="Babiker R."/>
            <person name="Drula E."/>
            <person name="Ayuso-Fernandez I."/>
            <person name="Pacheco R."/>
            <person name="Padilla G."/>
            <person name="Ferreira P."/>
            <person name="Barriuso J."/>
            <person name="Kellner H."/>
            <person name="Castanera R."/>
            <person name="Alfaro M."/>
            <person name="Ramirez L."/>
            <person name="Pisabarro A.G."/>
            <person name="Kuo A."/>
            <person name="Tritt A."/>
            <person name="Lipzen A."/>
            <person name="He G."/>
            <person name="Yan M."/>
            <person name="Ng V."/>
            <person name="Cullen D."/>
            <person name="Martin F."/>
            <person name="Rosso M.-N."/>
            <person name="Henrissat B."/>
            <person name="Hibbett D."/>
            <person name="Martinez A.T."/>
            <person name="Grigoriev I.V."/>
        </authorList>
    </citation>
    <scope>NUCLEOTIDE SEQUENCE</scope>
    <source>
        <strain evidence="2">CIRM-BRFM 674</strain>
    </source>
</reference>
<sequence length="125" mass="13915">MLSARFPQATRFTALSRTRGRLSYTTEAPPTSKSAHSSLYSDTFPAMIPVFLLGSAVYLGLQLTQLNLSHEKHMEEALARVKTLEAEVDALQQQRAAQLQSSTVGPSSTSMSLQQNGNTSRWRWW</sequence>